<dbReference type="GO" id="GO:0005737">
    <property type="term" value="C:cytoplasm"/>
    <property type="evidence" value="ECO:0007669"/>
    <property type="project" value="InterPro"/>
</dbReference>
<feature type="domain" description="Serine acetyltransferase N-terminal" evidence="10">
    <location>
        <begin position="4"/>
        <end position="107"/>
    </location>
</feature>
<dbReference type="Pfam" id="PF06426">
    <property type="entry name" value="SATase_N"/>
    <property type="match status" value="1"/>
</dbReference>
<keyword evidence="8" id="KW-0012">Acyltransferase</keyword>
<accession>A0A1M7N7I7</accession>
<evidence type="ECO:0000313" key="11">
    <source>
        <dbReference type="EMBL" id="SHM99478.1"/>
    </source>
</evidence>
<reference evidence="11 12" key="1">
    <citation type="submission" date="2016-11" db="EMBL/GenBank/DDBJ databases">
        <authorList>
            <person name="Jaros S."/>
            <person name="Januszkiewicz K."/>
            <person name="Wedrychowicz H."/>
        </authorList>
    </citation>
    <scope>NUCLEOTIDE SEQUENCE [LARGE SCALE GENOMIC DNA]</scope>
    <source>
        <strain evidence="11 12">LMG 26898</strain>
    </source>
</reference>
<dbReference type="InterPro" id="IPR042122">
    <property type="entry name" value="Ser_AcTrfase_N_sf"/>
</dbReference>
<evidence type="ECO:0000256" key="2">
    <source>
        <dbReference type="ARBA" id="ARBA00007274"/>
    </source>
</evidence>
<keyword evidence="7" id="KW-0198">Cysteine biosynthesis</keyword>
<sequence>MKALWQRLREQAKQLGERNPVLGRYGHDRLLTHASFESALAANLANQLQAQVAATDLVSWFSAILQAHPEIAESAAADINHLVIVNPACPDHLTAFLTFRGIQAVQAYRIAHALWNDGDIQSAVLLQNWAANTWAIDIHPAARLGKRLFVDHGIGLVIGETAVVEDEVSLWHGVTLGSTLSEAGDRHPKIRRGALICAGATVLGNIDVGERAIVAAGAVVLKPVEAGVVVAGTPANVIGRAPDSLATFTSKSQD</sequence>
<dbReference type="Proteomes" id="UP000183983">
    <property type="component" value="Unassembled WGS sequence"/>
</dbReference>
<dbReference type="CDD" id="cd03354">
    <property type="entry name" value="LbH_SAT"/>
    <property type="match status" value="1"/>
</dbReference>
<gene>
    <name evidence="11" type="ORF">SAMN05216593_105256</name>
</gene>
<dbReference type="SUPFAM" id="SSF51161">
    <property type="entry name" value="Trimeric LpxA-like enzymes"/>
    <property type="match status" value="1"/>
</dbReference>
<dbReference type="PANTHER" id="PTHR42811">
    <property type="entry name" value="SERINE ACETYLTRANSFERASE"/>
    <property type="match status" value="1"/>
</dbReference>
<comment type="pathway">
    <text evidence="1">Amino-acid biosynthesis; L-cysteine biosynthesis; L-cysteine from L-serine: step 1/2.</text>
</comment>
<dbReference type="InterPro" id="IPR045304">
    <property type="entry name" value="LbH_SAT"/>
</dbReference>
<keyword evidence="5" id="KW-0028">Amino-acid biosynthesis</keyword>
<dbReference type="EMBL" id="FRDA01000005">
    <property type="protein sequence ID" value="SHM99478.1"/>
    <property type="molecule type" value="Genomic_DNA"/>
</dbReference>
<dbReference type="STRING" id="1190415.SAMN05216593_105256"/>
<dbReference type="AlphaFoldDB" id="A0A1M7N7I7"/>
<dbReference type="NCBIfam" id="NF041874">
    <property type="entry name" value="EPS_EpsC"/>
    <property type="match status" value="1"/>
</dbReference>
<evidence type="ECO:0000259" key="10">
    <source>
        <dbReference type="SMART" id="SM00971"/>
    </source>
</evidence>
<organism evidence="11 12">
    <name type="scientific">Pseudomonas asturiensis</name>
    <dbReference type="NCBI Taxonomy" id="1190415"/>
    <lineage>
        <taxon>Bacteria</taxon>
        <taxon>Pseudomonadati</taxon>
        <taxon>Pseudomonadota</taxon>
        <taxon>Gammaproteobacteria</taxon>
        <taxon>Pseudomonadales</taxon>
        <taxon>Pseudomonadaceae</taxon>
        <taxon>Pseudomonas</taxon>
    </lineage>
</organism>
<dbReference type="InterPro" id="IPR053376">
    <property type="entry name" value="Serine_acetyltransferase"/>
</dbReference>
<evidence type="ECO:0000256" key="9">
    <source>
        <dbReference type="ARBA" id="ARBA00049486"/>
    </source>
</evidence>
<protein>
    <recommendedName>
        <fullName evidence="4">Serine acetyltransferase</fullName>
        <ecNumber evidence="3">2.3.1.30</ecNumber>
    </recommendedName>
</protein>
<dbReference type="GO" id="GO:0009001">
    <property type="term" value="F:serine O-acetyltransferase activity"/>
    <property type="evidence" value="ECO:0007669"/>
    <property type="project" value="UniProtKB-EC"/>
</dbReference>
<name>A0A1M7N7I7_9PSED</name>
<evidence type="ECO:0000256" key="1">
    <source>
        <dbReference type="ARBA" id="ARBA00004876"/>
    </source>
</evidence>
<dbReference type="EC" id="2.3.1.30" evidence="3"/>
<dbReference type="InterPro" id="IPR010493">
    <property type="entry name" value="Ser_AcTrfase_N"/>
</dbReference>
<evidence type="ECO:0000256" key="4">
    <source>
        <dbReference type="ARBA" id="ARBA00018522"/>
    </source>
</evidence>
<dbReference type="Gene3D" id="2.160.10.10">
    <property type="entry name" value="Hexapeptide repeat proteins"/>
    <property type="match status" value="1"/>
</dbReference>
<dbReference type="UniPathway" id="UPA00136">
    <property type="reaction ID" value="UER00199"/>
</dbReference>
<comment type="similarity">
    <text evidence="2">Belongs to the transferase hexapeptide repeat family.</text>
</comment>
<evidence type="ECO:0000256" key="5">
    <source>
        <dbReference type="ARBA" id="ARBA00022605"/>
    </source>
</evidence>
<dbReference type="RefSeq" id="WP_073166394.1">
    <property type="nucleotide sequence ID" value="NZ_FRDA01000005.1"/>
</dbReference>
<evidence type="ECO:0000256" key="7">
    <source>
        <dbReference type="ARBA" id="ARBA00023192"/>
    </source>
</evidence>
<evidence type="ECO:0000256" key="8">
    <source>
        <dbReference type="ARBA" id="ARBA00023315"/>
    </source>
</evidence>
<proteinExistence type="inferred from homology"/>
<dbReference type="Gene3D" id="1.10.3130.10">
    <property type="entry name" value="serine acetyltransferase, domain 1"/>
    <property type="match status" value="1"/>
</dbReference>
<evidence type="ECO:0000256" key="6">
    <source>
        <dbReference type="ARBA" id="ARBA00022679"/>
    </source>
</evidence>
<evidence type="ECO:0000256" key="3">
    <source>
        <dbReference type="ARBA" id="ARBA00013266"/>
    </source>
</evidence>
<comment type="catalytic activity">
    <reaction evidence="9">
        <text>L-serine + acetyl-CoA = O-acetyl-L-serine + CoA</text>
        <dbReference type="Rhea" id="RHEA:24560"/>
        <dbReference type="ChEBI" id="CHEBI:33384"/>
        <dbReference type="ChEBI" id="CHEBI:57287"/>
        <dbReference type="ChEBI" id="CHEBI:57288"/>
        <dbReference type="ChEBI" id="CHEBI:58340"/>
        <dbReference type="EC" id="2.3.1.30"/>
    </reaction>
</comment>
<keyword evidence="6 11" id="KW-0808">Transferase</keyword>
<dbReference type="OrthoDB" id="9801456at2"/>
<dbReference type="GO" id="GO:0006535">
    <property type="term" value="P:cysteine biosynthetic process from serine"/>
    <property type="evidence" value="ECO:0007669"/>
    <property type="project" value="InterPro"/>
</dbReference>
<dbReference type="InterPro" id="IPR011004">
    <property type="entry name" value="Trimer_LpxA-like_sf"/>
</dbReference>
<dbReference type="FunFam" id="2.160.10.10:FF:000002">
    <property type="entry name" value="Serine acetyltransferase"/>
    <property type="match status" value="1"/>
</dbReference>
<dbReference type="SMART" id="SM00971">
    <property type="entry name" value="SATase_N"/>
    <property type="match status" value="1"/>
</dbReference>
<evidence type="ECO:0000313" key="12">
    <source>
        <dbReference type="Proteomes" id="UP000183983"/>
    </source>
</evidence>